<accession>A0ABY5UVX4</accession>
<evidence type="ECO:0000256" key="4">
    <source>
        <dbReference type="ARBA" id="ARBA00022801"/>
    </source>
</evidence>
<dbReference type="InterPro" id="IPR015882">
    <property type="entry name" value="HEX_bac_N"/>
</dbReference>
<name>A0ABY5UVX4_9BACT</name>
<dbReference type="InterPro" id="IPR017853">
    <property type="entry name" value="GH"/>
</dbReference>
<keyword evidence="10" id="KW-1185">Reference proteome</keyword>
<dbReference type="EMBL" id="CP102294">
    <property type="protein sequence ID" value="UWN56255.1"/>
    <property type="molecule type" value="Genomic_DNA"/>
</dbReference>
<dbReference type="PANTHER" id="PTHR22600">
    <property type="entry name" value="BETA-HEXOSAMINIDASE"/>
    <property type="match status" value="1"/>
</dbReference>
<evidence type="ECO:0000256" key="1">
    <source>
        <dbReference type="ARBA" id="ARBA00001231"/>
    </source>
</evidence>
<dbReference type="SUPFAM" id="SSF51445">
    <property type="entry name" value="(Trans)glycosidases"/>
    <property type="match status" value="1"/>
</dbReference>
<evidence type="ECO:0000259" key="7">
    <source>
        <dbReference type="Pfam" id="PF00728"/>
    </source>
</evidence>
<dbReference type="Proteomes" id="UP001059295">
    <property type="component" value="Chromosome"/>
</dbReference>
<comment type="catalytic activity">
    <reaction evidence="1">
        <text>Hydrolysis of terminal non-reducing N-acetyl-D-hexosamine residues in N-acetyl-beta-D-hexosaminides.</text>
        <dbReference type="EC" id="3.2.1.52"/>
    </reaction>
</comment>
<dbReference type="Gene3D" id="3.20.20.80">
    <property type="entry name" value="Glycosidases"/>
    <property type="match status" value="1"/>
</dbReference>
<dbReference type="Pfam" id="PF02838">
    <property type="entry name" value="Glyco_hydro_20b"/>
    <property type="match status" value="1"/>
</dbReference>
<protein>
    <recommendedName>
        <fullName evidence="3">beta-N-acetylhexosaminidase</fullName>
        <ecNumber evidence="3">3.2.1.52</ecNumber>
    </recommendedName>
</protein>
<gene>
    <name evidence="9" type="ORF">NQ491_06160</name>
</gene>
<dbReference type="CDD" id="cd06563">
    <property type="entry name" value="GH20_chitobiase-like"/>
    <property type="match status" value="1"/>
</dbReference>
<dbReference type="InterPro" id="IPR029018">
    <property type="entry name" value="Hex-like_dom2"/>
</dbReference>
<evidence type="ECO:0000256" key="2">
    <source>
        <dbReference type="ARBA" id="ARBA00006285"/>
    </source>
</evidence>
<dbReference type="RefSeq" id="WP_019246032.1">
    <property type="nucleotide sequence ID" value="NZ_CAPH01000013.1"/>
</dbReference>
<sequence length="546" mass="61801">MKKWIWIWAAAALVGCGRHLERVGSVDIVPEPSDVRVGEGVFSLTRRTEIRLSDGDSALVRTAELFGGLAGKSLGRPLAVVRGGGQESGAICVALGDLPAEAYVLSVRSDRIDLTGGSPAGVFYGFQTLRQMLPESALRGEKARAIDLPVVEIRDEPRIGYRALLLDVGRHFFGPEEVKSVIDLMAMHKLNRLQWHLTEDQGWRIEIRKYPELTRRGAWRDRSDLRPAEDGRPEKDPQPYGGYYTRQQVREIVRYAADRFIEIVPEIEMPGHAMAALASYPWLGCLGEGYEVPSLWGVKEDVYCAGKDSTFVFLEDVLTEVTDLFPYGLVHIGGDECPKARWKECPRCQRRMRDEGLGSEEELQSYFVRRIERFLASRNRRMVGWDEIRQGGLSETAIVLSRKREQGLRSALENGNDVIMTPYMNSYFDYYQGSRETEPLAFGGFLPLRTAYDLDPFEGLNAEQSRRILGVQCNLWTEFVATLDHAEYMLLPRLAAFAERAWTGGEGNYPDFLRRLESLSRLYDAQGYEYRDFRPEADSLRASLGS</sequence>
<evidence type="ECO:0000256" key="5">
    <source>
        <dbReference type="ARBA" id="ARBA00023295"/>
    </source>
</evidence>
<keyword evidence="4" id="KW-0378">Hydrolase</keyword>
<dbReference type="SUPFAM" id="SSF55545">
    <property type="entry name" value="beta-N-acetylhexosaminidase-like domain"/>
    <property type="match status" value="1"/>
</dbReference>
<feature type="region of interest" description="Disordered" evidence="6">
    <location>
        <begin position="221"/>
        <end position="242"/>
    </location>
</feature>
<keyword evidence="5" id="KW-0326">Glycosidase</keyword>
<feature type="domain" description="Glycoside hydrolase family 20 catalytic" evidence="7">
    <location>
        <begin position="161"/>
        <end position="504"/>
    </location>
</feature>
<dbReference type="PRINTS" id="PR00738">
    <property type="entry name" value="GLHYDRLASE20"/>
</dbReference>
<dbReference type="GeneID" id="82891300"/>
<dbReference type="InterPro" id="IPR015883">
    <property type="entry name" value="Glyco_hydro_20_cat"/>
</dbReference>
<dbReference type="PROSITE" id="PS51257">
    <property type="entry name" value="PROKAR_LIPOPROTEIN"/>
    <property type="match status" value="1"/>
</dbReference>
<dbReference type="Pfam" id="PF00728">
    <property type="entry name" value="Glyco_hydro_20"/>
    <property type="match status" value="1"/>
</dbReference>
<reference evidence="9" key="1">
    <citation type="journal article" date="2022" name="Cell">
        <title>Design, construction, and in vivo augmentation of a complex gut microbiome.</title>
        <authorList>
            <person name="Cheng A.G."/>
            <person name="Ho P.Y."/>
            <person name="Aranda-Diaz A."/>
            <person name="Jain S."/>
            <person name="Yu F.B."/>
            <person name="Meng X."/>
            <person name="Wang M."/>
            <person name="Iakiviak M."/>
            <person name="Nagashima K."/>
            <person name="Zhao A."/>
            <person name="Murugkar P."/>
            <person name="Patil A."/>
            <person name="Atabakhsh K."/>
            <person name="Weakley A."/>
            <person name="Yan J."/>
            <person name="Brumbaugh A.R."/>
            <person name="Higginbottom S."/>
            <person name="Dimas A."/>
            <person name="Shiver A.L."/>
            <person name="Deutschbauer A."/>
            <person name="Neff N."/>
            <person name="Sonnenburg J.L."/>
            <person name="Huang K.C."/>
            <person name="Fischbach M.A."/>
        </authorList>
    </citation>
    <scope>NUCLEOTIDE SEQUENCE</scope>
    <source>
        <strain evidence="9">AP11</strain>
    </source>
</reference>
<evidence type="ECO:0000313" key="10">
    <source>
        <dbReference type="Proteomes" id="UP001059295"/>
    </source>
</evidence>
<organism evidence="9 10">
    <name type="scientific">Alistipes ihumii AP11</name>
    <dbReference type="NCBI Taxonomy" id="1211813"/>
    <lineage>
        <taxon>Bacteria</taxon>
        <taxon>Pseudomonadati</taxon>
        <taxon>Bacteroidota</taxon>
        <taxon>Bacteroidia</taxon>
        <taxon>Bacteroidales</taxon>
        <taxon>Rikenellaceae</taxon>
        <taxon>Alistipes</taxon>
    </lineage>
</organism>
<evidence type="ECO:0000256" key="3">
    <source>
        <dbReference type="ARBA" id="ARBA00012663"/>
    </source>
</evidence>
<dbReference type="Gene3D" id="3.30.379.10">
    <property type="entry name" value="Chitobiase/beta-hexosaminidase domain 2-like"/>
    <property type="match status" value="1"/>
</dbReference>
<evidence type="ECO:0000313" key="9">
    <source>
        <dbReference type="EMBL" id="UWN56255.1"/>
    </source>
</evidence>
<dbReference type="EC" id="3.2.1.52" evidence="3"/>
<dbReference type="PANTHER" id="PTHR22600:SF57">
    <property type="entry name" value="BETA-N-ACETYLHEXOSAMINIDASE"/>
    <property type="match status" value="1"/>
</dbReference>
<feature type="domain" description="Beta-hexosaminidase bacterial type N-terminal" evidence="8">
    <location>
        <begin position="27"/>
        <end position="155"/>
    </location>
</feature>
<evidence type="ECO:0000259" key="8">
    <source>
        <dbReference type="Pfam" id="PF02838"/>
    </source>
</evidence>
<evidence type="ECO:0000256" key="6">
    <source>
        <dbReference type="SAM" id="MobiDB-lite"/>
    </source>
</evidence>
<feature type="compositionally biased region" description="Basic and acidic residues" evidence="6">
    <location>
        <begin position="221"/>
        <end position="237"/>
    </location>
</feature>
<proteinExistence type="inferred from homology"/>
<dbReference type="InterPro" id="IPR025705">
    <property type="entry name" value="Beta_hexosaminidase_sua/sub"/>
</dbReference>
<comment type="similarity">
    <text evidence="2">Belongs to the glycosyl hydrolase 20 family.</text>
</comment>